<comment type="caution">
    <text evidence="2">The sequence shown here is derived from an EMBL/GenBank/DDBJ whole genome shotgun (WGS) entry which is preliminary data.</text>
</comment>
<dbReference type="EMBL" id="BLLF01003470">
    <property type="protein sequence ID" value="GFH27425.1"/>
    <property type="molecule type" value="Genomic_DNA"/>
</dbReference>
<feature type="region of interest" description="Disordered" evidence="1">
    <location>
        <begin position="1"/>
        <end position="25"/>
    </location>
</feature>
<dbReference type="AlphaFoldDB" id="A0A699ZZ35"/>
<organism evidence="2 3">
    <name type="scientific">Haematococcus lacustris</name>
    <name type="common">Green alga</name>
    <name type="synonym">Haematococcus pluvialis</name>
    <dbReference type="NCBI Taxonomy" id="44745"/>
    <lineage>
        <taxon>Eukaryota</taxon>
        <taxon>Viridiplantae</taxon>
        <taxon>Chlorophyta</taxon>
        <taxon>core chlorophytes</taxon>
        <taxon>Chlorophyceae</taxon>
        <taxon>CS clade</taxon>
        <taxon>Chlamydomonadales</taxon>
        <taxon>Haematococcaceae</taxon>
        <taxon>Haematococcus</taxon>
    </lineage>
</organism>
<sequence length="158" mass="16440">AGVAAAGPQADRCRPAERDFPADEDLRAVELRGRPSLADSQMDDLAAEAPQLQATVARGSDSGGSSLRSRGMRPDAPEMTGRMSTEAALAGRQVCGIQDPHVGDAAAVRIVNSRVGSMDLMTAIQRSLPASSAGDLASLSDSDKDRLLAAVYMFVQGE</sequence>
<dbReference type="Proteomes" id="UP000485058">
    <property type="component" value="Unassembled WGS sequence"/>
</dbReference>
<reference evidence="2 3" key="1">
    <citation type="submission" date="2020-02" db="EMBL/GenBank/DDBJ databases">
        <title>Draft genome sequence of Haematococcus lacustris strain NIES-144.</title>
        <authorList>
            <person name="Morimoto D."/>
            <person name="Nakagawa S."/>
            <person name="Yoshida T."/>
            <person name="Sawayama S."/>
        </authorList>
    </citation>
    <scope>NUCLEOTIDE SEQUENCE [LARGE SCALE GENOMIC DNA]</scope>
    <source>
        <strain evidence="2 3">NIES-144</strain>
    </source>
</reference>
<feature type="non-terminal residue" evidence="2">
    <location>
        <position position="1"/>
    </location>
</feature>
<feature type="compositionally biased region" description="Low complexity" evidence="1">
    <location>
        <begin position="58"/>
        <end position="69"/>
    </location>
</feature>
<feature type="region of interest" description="Disordered" evidence="1">
    <location>
        <begin position="53"/>
        <end position="83"/>
    </location>
</feature>
<keyword evidence="3" id="KW-1185">Reference proteome</keyword>
<proteinExistence type="predicted"/>
<feature type="non-terminal residue" evidence="2">
    <location>
        <position position="158"/>
    </location>
</feature>
<accession>A0A699ZZ35</accession>
<evidence type="ECO:0000313" key="3">
    <source>
        <dbReference type="Proteomes" id="UP000485058"/>
    </source>
</evidence>
<name>A0A699ZZ35_HAELA</name>
<protein>
    <submittedName>
        <fullName evidence="2">Uncharacterized protein</fullName>
    </submittedName>
</protein>
<feature type="compositionally biased region" description="Basic and acidic residues" evidence="1">
    <location>
        <begin position="11"/>
        <end position="25"/>
    </location>
</feature>
<evidence type="ECO:0000256" key="1">
    <source>
        <dbReference type="SAM" id="MobiDB-lite"/>
    </source>
</evidence>
<evidence type="ECO:0000313" key="2">
    <source>
        <dbReference type="EMBL" id="GFH27425.1"/>
    </source>
</evidence>
<gene>
    <name evidence="2" type="ORF">HaLaN_25744</name>
</gene>